<comment type="caution">
    <text evidence="1">The sequence shown here is derived from an EMBL/GenBank/DDBJ whole genome shotgun (WGS) entry which is preliminary data.</text>
</comment>
<accession>A0A7I0HTX6</accession>
<gene>
    <name evidence="1" type="ORF">EHQ43_06110</name>
</gene>
<protein>
    <submittedName>
        <fullName evidence="1">Uncharacterized protein</fullName>
    </submittedName>
</protein>
<proteinExistence type="predicted"/>
<dbReference type="AlphaFoldDB" id="A0A7I0HTX6"/>
<organism evidence="1 2">
    <name type="scientific">Leptospira bouyouniensis</name>
    <dbReference type="NCBI Taxonomy" id="2484911"/>
    <lineage>
        <taxon>Bacteria</taxon>
        <taxon>Pseudomonadati</taxon>
        <taxon>Spirochaetota</taxon>
        <taxon>Spirochaetia</taxon>
        <taxon>Leptospirales</taxon>
        <taxon>Leptospiraceae</taxon>
        <taxon>Leptospira</taxon>
    </lineage>
</organism>
<sequence>MQTSYNSDLPLRFGTRPRSGYAKLSSCHSLAYASYVPVPNVPFRDSGSDNFGKSSSLCVI</sequence>
<name>A0A7I0HTX6_9LEPT</name>
<evidence type="ECO:0000313" key="1">
    <source>
        <dbReference type="EMBL" id="TGL07502.1"/>
    </source>
</evidence>
<evidence type="ECO:0000313" key="2">
    <source>
        <dbReference type="Proteomes" id="UP000297641"/>
    </source>
</evidence>
<dbReference type="EMBL" id="RQFT01000005">
    <property type="protein sequence ID" value="TGL07502.1"/>
    <property type="molecule type" value="Genomic_DNA"/>
</dbReference>
<dbReference type="Proteomes" id="UP000297641">
    <property type="component" value="Unassembled WGS sequence"/>
</dbReference>
<reference evidence="1 2" key="1">
    <citation type="journal article" date="2019" name="PLoS Negl. Trop. Dis.">
        <title>Revisiting the worldwide diversity of Leptospira species in the environment.</title>
        <authorList>
            <person name="Vincent A.T."/>
            <person name="Schiettekatte O."/>
            <person name="Bourhy P."/>
            <person name="Veyrier F.J."/>
            <person name="Picardeau M."/>
        </authorList>
    </citation>
    <scope>NUCLEOTIDE SEQUENCE [LARGE SCALE GENOMIC DNA]</scope>
    <source>
        <strain evidence="1 2">201800273</strain>
    </source>
</reference>